<feature type="compositionally biased region" description="Basic residues" evidence="1">
    <location>
        <begin position="39"/>
        <end position="49"/>
    </location>
</feature>
<dbReference type="Proteomes" id="UP000594454">
    <property type="component" value="Chromosome 3"/>
</dbReference>
<evidence type="ECO:0000313" key="2">
    <source>
        <dbReference type="EMBL" id="CAD7085304.1"/>
    </source>
</evidence>
<proteinExistence type="predicted"/>
<feature type="region of interest" description="Disordered" evidence="1">
    <location>
        <begin position="35"/>
        <end position="80"/>
    </location>
</feature>
<sequence>MFIRIQEPALKTWKRVSHILNSLWSKLYQPLPAIEMPRTRRRHHSKSRSRSSGGYREKRRRIDSDESSRRSISRYATNQL</sequence>
<gene>
    <name evidence="2" type="ORF">HERILL_LOCUS8155</name>
</gene>
<dbReference type="AlphaFoldDB" id="A0A7R8UQS6"/>
<name>A0A7R8UQS6_HERIL</name>
<organism evidence="2 3">
    <name type="scientific">Hermetia illucens</name>
    <name type="common">Black soldier fly</name>
    <dbReference type="NCBI Taxonomy" id="343691"/>
    <lineage>
        <taxon>Eukaryota</taxon>
        <taxon>Metazoa</taxon>
        <taxon>Ecdysozoa</taxon>
        <taxon>Arthropoda</taxon>
        <taxon>Hexapoda</taxon>
        <taxon>Insecta</taxon>
        <taxon>Pterygota</taxon>
        <taxon>Neoptera</taxon>
        <taxon>Endopterygota</taxon>
        <taxon>Diptera</taxon>
        <taxon>Brachycera</taxon>
        <taxon>Stratiomyomorpha</taxon>
        <taxon>Stratiomyidae</taxon>
        <taxon>Hermetiinae</taxon>
        <taxon>Hermetia</taxon>
    </lineage>
</organism>
<evidence type="ECO:0000313" key="3">
    <source>
        <dbReference type="Proteomes" id="UP000594454"/>
    </source>
</evidence>
<accession>A0A7R8UQS6</accession>
<reference evidence="2 3" key="1">
    <citation type="submission" date="2020-11" db="EMBL/GenBank/DDBJ databases">
        <authorList>
            <person name="Wallbank WR R."/>
            <person name="Pardo Diaz C."/>
            <person name="Kozak K."/>
            <person name="Martin S."/>
            <person name="Jiggins C."/>
            <person name="Moest M."/>
            <person name="Warren A I."/>
            <person name="Generalovic N T."/>
            <person name="Byers J.R.P. K."/>
            <person name="Montejo-Kovacevich G."/>
            <person name="Yen C E."/>
        </authorList>
    </citation>
    <scope>NUCLEOTIDE SEQUENCE [LARGE SCALE GENOMIC DNA]</scope>
</reference>
<protein>
    <submittedName>
        <fullName evidence="2">Uncharacterized protein</fullName>
    </submittedName>
</protein>
<keyword evidence="3" id="KW-1185">Reference proteome</keyword>
<feature type="compositionally biased region" description="Basic and acidic residues" evidence="1">
    <location>
        <begin position="60"/>
        <end position="69"/>
    </location>
</feature>
<evidence type="ECO:0000256" key="1">
    <source>
        <dbReference type="SAM" id="MobiDB-lite"/>
    </source>
</evidence>
<dbReference type="InParanoid" id="A0A7R8UQS6"/>
<dbReference type="EMBL" id="LR899011">
    <property type="protein sequence ID" value="CAD7085304.1"/>
    <property type="molecule type" value="Genomic_DNA"/>
</dbReference>